<evidence type="ECO:0000256" key="1">
    <source>
        <dbReference type="ARBA" id="ARBA00023015"/>
    </source>
</evidence>
<keyword evidence="7" id="KW-1185">Reference proteome</keyword>
<feature type="DNA-binding region" description="H-T-H motif" evidence="4">
    <location>
        <begin position="47"/>
        <end position="66"/>
    </location>
</feature>
<dbReference type="GO" id="GO:0003700">
    <property type="term" value="F:DNA-binding transcription factor activity"/>
    <property type="evidence" value="ECO:0007669"/>
    <property type="project" value="TreeGrafter"/>
</dbReference>
<evidence type="ECO:0000256" key="4">
    <source>
        <dbReference type="PROSITE-ProRule" id="PRU00335"/>
    </source>
</evidence>
<evidence type="ECO:0000256" key="3">
    <source>
        <dbReference type="ARBA" id="ARBA00023163"/>
    </source>
</evidence>
<dbReference type="Gene3D" id="1.10.10.60">
    <property type="entry name" value="Homeodomain-like"/>
    <property type="match status" value="1"/>
</dbReference>
<organism evidence="6 7">
    <name type="scientific">Lentzea albida</name>
    <dbReference type="NCBI Taxonomy" id="65499"/>
    <lineage>
        <taxon>Bacteria</taxon>
        <taxon>Bacillati</taxon>
        <taxon>Actinomycetota</taxon>
        <taxon>Actinomycetes</taxon>
        <taxon>Pseudonocardiales</taxon>
        <taxon>Pseudonocardiaceae</taxon>
        <taxon>Lentzea</taxon>
    </lineage>
</organism>
<dbReference type="InterPro" id="IPR001647">
    <property type="entry name" value="HTH_TetR"/>
</dbReference>
<keyword evidence="2 4" id="KW-0238">DNA-binding</keyword>
<feature type="domain" description="HTH tetR-type" evidence="5">
    <location>
        <begin position="24"/>
        <end position="84"/>
    </location>
</feature>
<evidence type="ECO:0000313" key="6">
    <source>
        <dbReference type="EMBL" id="SES00250.1"/>
    </source>
</evidence>
<dbReference type="Proteomes" id="UP000199503">
    <property type="component" value="Unassembled WGS sequence"/>
</dbReference>
<dbReference type="AlphaFoldDB" id="A0A1H9TSG8"/>
<dbReference type="GO" id="GO:0000976">
    <property type="term" value="F:transcription cis-regulatory region binding"/>
    <property type="evidence" value="ECO:0007669"/>
    <property type="project" value="TreeGrafter"/>
</dbReference>
<evidence type="ECO:0000256" key="2">
    <source>
        <dbReference type="ARBA" id="ARBA00023125"/>
    </source>
</evidence>
<dbReference type="Pfam" id="PF00440">
    <property type="entry name" value="TetR_N"/>
    <property type="match status" value="1"/>
</dbReference>
<dbReference type="PANTHER" id="PTHR30055:SF238">
    <property type="entry name" value="MYCOFACTOCIN BIOSYNTHESIS TRANSCRIPTIONAL REGULATOR MFTR-RELATED"/>
    <property type="match status" value="1"/>
</dbReference>
<protein>
    <submittedName>
        <fullName evidence="6">Transcriptional regulator, TetR family</fullName>
    </submittedName>
</protein>
<name>A0A1H9TSG8_9PSEU</name>
<dbReference type="InterPro" id="IPR050109">
    <property type="entry name" value="HTH-type_TetR-like_transc_reg"/>
</dbReference>
<dbReference type="SUPFAM" id="SSF46689">
    <property type="entry name" value="Homeodomain-like"/>
    <property type="match status" value="1"/>
</dbReference>
<proteinExistence type="predicted"/>
<dbReference type="EMBL" id="FOFV01000014">
    <property type="protein sequence ID" value="SES00250.1"/>
    <property type="molecule type" value="Genomic_DNA"/>
</dbReference>
<keyword evidence="3" id="KW-0804">Transcription</keyword>
<dbReference type="STRING" id="65499.SAMN04488000_114171"/>
<evidence type="ECO:0000313" key="7">
    <source>
        <dbReference type="Proteomes" id="UP000199503"/>
    </source>
</evidence>
<dbReference type="OrthoDB" id="4746440at2"/>
<dbReference type="Gene3D" id="1.10.357.10">
    <property type="entry name" value="Tetracycline Repressor, domain 2"/>
    <property type="match status" value="1"/>
</dbReference>
<dbReference type="InterPro" id="IPR009057">
    <property type="entry name" value="Homeodomain-like_sf"/>
</dbReference>
<accession>A0A1H9TSG8</accession>
<sequence>MAVTDFFGYGDGVDTLTTRAAKELRTRLAIQEAAITLCLDRGFAATSTKAIADRAGVSERTLFRTFGTKAAIFWYDAFLSRVVRALAPDPDPVAALAKAVRTAVDTITPEQWALELGRRAVIISEPDLIATGTQELTTGAQQIATILTPPLASPAQAFDLLLFARFAVAGMGVVPVHADTTPPAWGAELERVVHKAAHGALERP</sequence>
<dbReference type="PRINTS" id="PR00455">
    <property type="entry name" value="HTHTETR"/>
</dbReference>
<reference evidence="7" key="1">
    <citation type="submission" date="2016-10" db="EMBL/GenBank/DDBJ databases">
        <authorList>
            <person name="Varghese N."/>
            <person name="Submissions S."/>
        </authorList>
    </citation>
    <scope>NUCLEOTIDE SEQUENCE [LARGE SCALE GENOMIC DNA]</scope>
    <source>
        <strain evidence="7">DSM 44437</strain>
    </source>
</reference>
<gene>
    <name evidence="6" type="ORF">SAMN04488000_114171</name>
</gene>
<dbReference type="PROSITE" id="PS50977">
    <property type="entry name" value="HTH_TETR_2"/>
    <property type="match status" value="1"/>
</dbReference>
<evidence type="ECO:0000259" key="5">
    <source>
        <dbReference type="PROSITE" id="PS50977"/>
    </source>
</evidence>
<dbReference type="PANTHER" id="PTHR30055">
    <property type="entry name" value="HTH-TYPE TRANSCRIPTIONAL REGULATOR RUTR"/>
    <property type="match status" value="1"/>
</dbReference>
<keyword evidence="1" id="KW-0805">Transcription regulation</keyword>